<dbReference type="Pfam" id="PF17775">
    <property type="entry name" value="YchJ_M-like"/>
    <property type="match status" value="1"/>
</dbReference>
<feature type="domain" description="YchJ-like middle NTF2-like" evidence="2">
    <location>
        <begin position="37"/>
        <end position="131"/>
    </location>
</feature>
<dbReference type="HAMAP" id="MF_00612">
    <property type="entry name" value="UPF0225"/>
    <property type="match status" value="1"/>
</dbReference>
<name>A0A652YH71_NOCGL</name>
<accession>A0A652YH71</accession>
<protein>
    <recommendedName>
        <fullName evidence="1">UPF0225 protein FNL38_11417</fullName>
    </recommendedName>
</protein>
<dbReference type="SUPFAM" id="SSF54427">
    <property type="entry name" value="NTF2-like"/>
    <property type="match status" value="1"/>
</dbReference>
<dbReference type="Gene3D" id="3.10.450.50">
    <property type="match status" value="1"/>
</dbReference>
<dbReference type="InterPro" id="IPR048469">
    <property type="entry name" value="YchJ-like_M"/>
</dbReference>
<sequence>MVTSRRPITAQLCPCGTGNSVADCCGKYLEGGASAPTAETLMRSRYTAFALMDTDYLKRTWHPDHRPATLDLDPHQRWTGLEILSTERGSLFDSDGTVEFRAHYSYGTERGNLHERSRFARIDGRWLYVDGDIG</sequence>
<comment type="similarity">
    <text evidence="1">Belongs to the UPF0225 family.</text>
</comment>
<reference evidence="3" key="1">
    <citation type="submission" date="2019-07" db="EMBL/GenBank/DDBJ databases">
        <title>Genomic Encyclopedia of Type Strains, Phase IV (KMG-IV): sequencing the most valuable type-strain genomes for metagenomic binning, comparative biology and taxonomic classification.</title>
        <authorList>
            <person name="Goeker M."/>
        </authorList>
    </citation>
    <scope>NUCLEOTIDE SEQUENCE</scope>
    <source>
        <strain evidence="3">DSM 44596</strain>
    </source>
</reference>
<dbReference type="PANTHER" id="PTHR33747">
    <property type="entry name" value="UPF0225 PROTEIN SCO1677"/>
    <property type="match status" value="1"/>
</dbReference>
<comment type="caution">
    <text evidence="3">The sequence shown here is derived from an EMBL/GenBank/DDBJ whole genome shotgun (WGS) entry which is preliminary data.</text>
</comment>
<organism evidence="3">
    <name type="scientific">Nocardia globerula</name>
    <dbReference type="NCBI Taxonomy" id="1818"/>
    <lineage>
        <taxon>Bacteria</taxon>
        <taxon>Bacillati</taxon>
        <taxon>Actinomycetota</taxon>
        <taxon>Actinomycetes</taxon>
        <taxon>Mycobacteriales</taxon>
        <taxon>Nocardiaceae</taxon>
        <taxon>Nocardia</taxon>
    </lineage>
</organism>
<evidence type="ECO:0000313" key="3">
    <source>
        <dbReference type="EMBL" id="TYQ00595.1"/>
    </source>
</evidence>
<evidence type="ECO:0000259" key="2">
    <source>
        <dbReference type="Pfam" id="PF17775"/>
    </source>
</evidence>
<dbReference type="InterPro" id="IPR032710">
    <property type="entry name" value="NTF2-like_dom_sf"/>
</dbReference>
<dbReference type="EMBL" id="VNIQ01000014">
    <property type="protein sequence ID" value="TYQ00595.1"/>
    <property type="molecule type" value="Genomic_DNA"/>
</dbReference>
<evidence type="ECO:0000256" key="1">
    <source>
        <dbReference type="HAMAP-Rule" id="MF_00612"/>
    </source>
</evidence>
<dbReference type="InterPro" id="IPR023006">
    <property type="entry name" value="YchJ-like"/>
</dbReference>
<gene>
    <name evidence="3" type="ORF">FNL38_11417</name>
</gene>
<proteinExistence type="inferred from homology"/>
<dbReference type="PANTHER" id="PTHR33747:SF1">
    <property type="entry name" value="ADENYLATE CYCLASE-ASSOCIATED CAP C-TERMINAL DOMAIN-CONTAINING PROTEIN"/>
    <property type="match status" value="1"/>
</dbReference>
<dbReference type="AlphaFoldDB" id="A0A652YH71"/>